<protein>
    <submittedName>
        <fullName evidence="1">MBL fold metallo-hydrolase</fullName>
    </submittedName>
</protein>
<dbReference type="Proteomes" id="UP001597032">
    <property type="component" value="Unassembled WGS sequence"/>
</dbReference>
<gene>
    <name evidence="1" type="ORF">ACFQZW_13590</name>
</gene>
<accession>A0ABW2ZAD4</accession>
<dbReference type="RefSeq" id="WP_386783697.1">
    <property type="nucleotide sequence ID" value="NZ_JBHTIC010000020.1"/>
</dbReference>
<dbReference type="Gene3D" id="3.60.15.10">
    <property type="entry name" value="Ribonuclease Z/Hydroxyacylglutathione hydrolase-like"/>
    <property type="match status" value="1"/>
</dbReference>
<dbReference type="EMBL" id="JBHTIC010000020">
    <property type="protein sequence ID" value="MFD0763117.1"/>
    <property type="molecule type" value="Genomic_DNA"/>
</dbReference>
<keyword evidence="2" id="KW-1185">Reference proteome</keyword>
<sequence>MKLKGILTITFIFTVSFIWSQKNEIDEFKTQNGIIKVHPILHGSLVLTYNNTTIYVDPYGGADLYKSFKSPDIVLITDIHGDHLDHKTLDVIDTSNTIFITPKEVASKLPKSLISKVEVLKNGQGIHRLNIFFKAIAMYNLPEIENSKHPKGRGNGYVLSIDDKQLYISGDTEDIPEMRTLQHIDIAFICMNLPYTMDINQAASAVLEFQPKVVYPYHYRGTDGLSDIAEFKKLVNSKNKNIEVRLRNWYPKN</sequence>
<organism evidence="1 2">
    <name type="scientific">Lutibacter aestuarii</name>
    <dbReference type="NCBI Taxonomy" id="861111"/>
    <lineage>
        <taxon>Bacteria</taxon>
        <taxon>Pseudomonadati</taxon>
        <taxon>Bacteroidota</taxon>
        <taxon>Flavobacteriia</taxon>
        <taxon>Flavobacteriales</taxon>
        <taxon>Flavobacteriaceae</taxon>
        <taxon>Lutibacter</taxon>
    </lineage>
</organism>
<dbReference type="SUPFAM" id="SSF56281">
    <property type="entry name" value="Metallo-hydrolase/oxidoreductase"/>
    <property type="match status" value="1"/>
</dbReference>
<dbReference type="Pfam" id="PF13483">
    <property type="entry name" value="Lactamase_B_3"/>
    <property type="match status" value="1"/>
</dbReference>
<name>A0ABW2ZAD4_9FLAO</name>
<dbReference type="InterPro" id="IPR036866">
    <property type="entry name" value="RibonucZ/Hydroxyglut_hydro"/>
</dbReference>
<proteinExistence type="predicted"/>
<comment type="caution">
    <text evidence="1">The sequence shown here is derived from an EMBL/GenBank/DDBJ whole genome shotgun (WGS) entry which is preliminary data.</text>
</comment>
<reference evidence="2" key="1">
    <citation type="journal article" date="2019" name="Int. J. Syst. Evol. Microbiol.">
        <title>The Global Catalogue of Microorganisms (GCM) 10K type strain sequencing project: providing services to taxonomists for standard genome sequencing and annotation.</title>
        <authorList>
            <consortium name="The Broad Institute Genomics Platform"/>
            <consortium name="The Broad Institute Genome Sequencing Center for Infectious Disease"/>
            <person name="Wu L."/>
            <person name="Ma J."/>
        </authorList>
    </citation>
    <scope>NUCLEOTIDE SEQUENCE [LARGE SCALE GENOMIC DNA]</scope>
    <source>
        <strain evidence="2">CCUG 60022</strain>
    </source>
</reference>
<dbReference type="InterPro" id="IPR050114">
    <property type="entry name" value="UPF0173_UPF0282_UlaG_hydrolase"/>
</dbReference>
<evidence type="ECO:0000313" key="1">
    <source>
        <dbReference type="EMBL" id="MFD0763117.1"/>
    </source>
</evidence>
<evidence type="ECO:0000313" key="2">
    <source>
        <dbReference type="Proteomes" id="UP001597032"/>
    </source>
</evidence>
<dbReference type="PANTHER" id="PTHR43546">
    <property type="entry name" value="UPF0173 METAL-DEPENDENT HYDROLASE MJ1163-RELATED"/>
    <property type="match status" value="1"/>
</dbReference>
<dbReference type="PANTHER" id="PTHR43546:SF3">
    <property type="entry name" value="UPF0173 METAL-DEPENDENT HYDROLASE MJ1163"/>
    <property type="match status" value="1"/>
</dbReference>